<dbReference type="SUPFAM" id="SSF57938">
    <property type="entry name" value="DnaJ/Hsp40 cysteine-rich domain"/>
    <property type="match status" value="1"/>
</dbReference>
<keyword evidence="1" id="KW-0479">Metal-binding</keyword>
<evidence type="ECO:0000259" key="6">
    <source>
        <dbReference type="PROSITE" id="PS51188"/>
    </source>
</evidence>
<evidence type="ECO:0008006" key="8">
    <source>
        <dbReference type="Google" id="ProtNLM"/>
    </source>
</evidence>
<dbReference type="InterPro" id="IPR036869">
    <property type="entry name" value="J_dom_sf"/>
</dbReference>
<dbReference type="CDD" id="cd10719">
    <property type="entry name" value="DnaJ_zf"/>
    <property type="match status" value="1"/>
</dbReference>
<dbReference type="EMBL" id="MN739677">
    <property type="protein sequence ID" value="QHT20159.1"/>
    <property type="molecule type" value="Genomic_DNA"/>
</dbReference>
<dbReference type="SUPFAM" id="SSF46565">
    <property type="entry name" value="Chaperone J-domain"/>
    <property type="match status" value="1"/>
</dbReference>
<dbReference type="Pfam" id="PF00684">
    <property type="entry name" value="DnaJ_CXXCXGXG"/>
    <property type="match status" value="1"/>
</dbReference>
<dbReference type="Pfam" id="PF01556">
    <property type="entry name" value="DnaJ_C"/>
    <property type="match status" value="1"/>
</dbReference>
<evidence type="ECO:0000256" key="4">
    <source>
        <dbReference type="ARBA" id="ARBA00022833"/>
    </source>
</evidence>
<dbReference type="SMART" id="SM00271">
    <property type="entry name" value="DnaJ"/>
    <property type="match status" value="1"/>
</dbReference>
<name>A0A6C0DVW3_9ZZZZ</name>
<dbReference type="FunFam" id="2.10.230.10:FF:000001">
    <property type="entry name" value="DnaJ subfamily A member 2"/>
    <property type="match status" value="1"/>
</dbReference>
<evidence type="ECO:0000313" key="7">
    <source>
        <dbReference type="EMBL" id="QHT20159.1"/>
    </source>
</evidence>
<dbReference type="CDD" id="cd06257">
    <property type="entry name" value="DnaJ"/>
    <property type="match status" value="1"/>
</dbReference>
<dbReference type="InterPro" id="IPR044713">
    <property type="entry name" value="DNJA1/2-like"/>
</dbReference>
<dbReference type="GO" id="GO:0030544">
    <property type="term" value="F:Hsp70 protein binding"/>
    <property type="evidence" value="ECO:0007669"/>
    <property type="project" value="InterPro"/>
</dbReference>
<dbReference type="Gene3D" id="2.60.260.20">
    <property type="entry name" value="Urease metallochaperone UreE, N-terminal domain"/>
    <property type="match status" value="2"/>
</dbReference>
<keyword evidence="4" id="KW-0862">Zinc</keyword>
<keyword evidence="2" id="KW-0677">Repeat</keyword>
<dbReference type="GO" id="GO:0051082">
    <property type="term" value="F:unfolded protein binding"/>
    <property type="evidence" value="ECO:0007669"/>
    <property type="project" value="InterPro"/>
</dbReference>
<feature type="domain" description="J" evidence="5">
    <location>
        <begin position="8"/>
        <end position="69"/>
    </location>
</feature>
<dbReference type="Gene3D" id="2.10.230.10">
    <property type="entry name" value="Heat shock protein DnaJ, cysteine-rich domain"/>
    <property type="match status" value="1"/>
</dbReference>
<proteinExistence type="predicted"/>
<dbReference type="InterPro" id="IPR001305">
    <property type="entry name" value="HSP_DnaJ_Cys-rich_dom"/>
</dbReference>
<reference evidence="7" key="1">
    <citation type="journal article" date="2020" name="Nature">
        <title>Giant virus diversity and host interactions through global metagenomics.</title>
        <authorList>
            <person name="Schulz F."/>
            <person name="Roux S."/>
            <person name="Paez-Espino D."/>
            <person name="Jungbluth S."/>
            <person name="Walsh D.A."/>
            <person name="Denef V.J."/>
            <person name="McMahon K.D."/>
            <person name="Konstantinidis K.T."/>
            <person name="Eloe-Fadrosh E.A."/>
            <person name="Kyrpides N.C."/>
            <person name="Woyke T."/>
        </authorList>
    </citation>
    <scope>NUCLEOTIDE SEQUENCE</scope>
    <source>
        <strain evidence="7">GVMAG-M-3300023174-60</strain>
    </source>
</reference>
<accession>A0A6C0DVW3</accession>
<dbReference type="InterPro" id="IPR001623">
    <property type="entry name" value="DnaJ_domain"/>
</dbReference>
<sequence>MSGVTKKSLYEVLGVNKSDTCNEIKKVYFKLARTHHPDKGGDPERFKEILRASEILTDERKRRMYDEMGVIEGENGGVPEGFNGMPFPSSMQGQGQGGFPFPFEINLNDLFGGMFGNPPVGPNKGPIRKSKKPAPAVQTINITLEQFYLGHNVDININRQSFCPNCDHSGAKSKETCKPCNGRGVISQIVQMGPMAMHTTGPCIDCQGKGERIHEKCDKCSGTGFLQEKRTLSVKITPGTRPQETYPFSEVCSDHPAFERPGDAHIIIAEDPNDPAFKYFKRSGDKLQHLETTVSLSLSESLIGCTVQIDGHPGYDDGLFIKIPAGSFQNDKYCLSGFGMPIPGNIGKCGDLFVTIDVSIKPMERKLFATQGRELLAPLFEDKVRTTECPEDSIQTELYLHKI</sequence>
<dbReference type="GO" id="GO:0008270">
    <property type="term" value="F:zinc ion binding"/>
    <property type="evidence" value="ECO:0007669"/>
    <property type="project" value="UniProtKB-KW"/>
</dbReference>
<dbReference type="PRINTS" id="PR00625">
    <property type="entry name" value="JDOMAIN"/>
</dbReference>
<evidence type="ECO:0000259" key="5">
    <source>
        <dbReference type="PROSITE" id="PS50076"/>
    </source>
</evidence>
<organism evidence="7">
    <name type="scientific">viral metagenome</name>
    <dbReference type="NCBI Taxonomy" id="1070528"/>
    <lineage>
        <taxon>unclassified sequences</taxon>
        <taxon>metagenomes</taxon>
        <taxon>organismal metagenomes</taxon>
    </lineage>
</organism>
<keyword evidence="3" id="KW-0863">Zinc-finger</keyword>
<dbReference type="Pfam" id="PF00226">
    <property type="entry name" value="DnaJ"/>
    <property type="match status" value="1"/>
</dbReference>
<dbReference type="InterPro" id="IPR008971">
    <property type="entry name" value="HSP40/DnaJ_pept-bd"/>
</dbReference>
<dbReference type="GO" id="GO:0006457">
    <property type="term" value="P:protein folding"/>
    <property type="evidence" value="ECO:0007669"/>
    <property type="project" value="InterPro"/>
</dbReference>
<feature type="domain" description="CR-type" evidence="6">
    <location>
        <begin position="150"/>
        <end position="229"/>
    </location>
</feature>
<dbReference type="PROSITE" id="PS50076">
    <property type="entry name" value="DNAJ_2"/>
    <property type="match status" value="1"/>
</dbReference>
<dbReference type="AlphaFoldDB" id="A0A6C0DVW3"/>
<dbReference type="InterPro" id="IPR036410">
    <property type="entry name" value="HSP_DnaJ_Cys-rich_dom_sf"/>
</dbReference>
<evidence type="ECO:0000256" key="3">
    <source>
        <dbReference type="ARBA" id="ARBA00022771"/>
    </source>
</evidence>
<evidence type="ECO:0000256" key="2">
    <source>
        <dbReference type="ARBA" id="ARBA00022737"/>
    </source>
</evidence>
<dbReference type="SUPFAM" id="SSF49493">
    <property type="entry name" value="HSP40/DnaJ peptide-binding domain"/>
    <property type="match status" value="2"/>
</dbReference>
<dbReference type="PANTHER" id="PTHR43888">
    <property type="entry name" value="DNAJ-LIKE-2, ISOFORM A-RELATED"/>
    <property type="match status" value="1"/>
</dbReference>
<evidence type="ECO:0000256" key="1">
    <source>
        <dbReference type="ARBA" id="ARBA00022723"/>
    </source>
</evidence>
<dbReference type="PROSITE" id="PS51188">
    <property type="entry name" value="ZF_CR"/>
    <property type="match status" value="1"/>
</dbReference>
<protein>
    <recommendedName>
        <fullName evidence="8">J domain-containing protein</fullName>
    </recommendedName>
</protein>
<dbReference type="InterPro" id="IPR002939">
    <property type="entry name" value="DnaJ_C"/>
</dbReference>
<dbReference type="Gene3D" id="1.10.287.110">
    <property type="entry name" value="DnaJ domain"/>
    <property type="match status" value="1"/>
</dbReference>